<accession>A0AAU9UZG1</accession>
<sequence>MGRPPTVSKEEAIQLIQKYMEFFTRNEFPSNSAQVWKDMSRDLNGRWKPHSVYTHVRENKNGNLDEARRNLGITVDASRPITTYTSDYSLGDESSECDRSDGSSYHDKENDSDKDVEEFPLVLSATEWQQIKPNENSKSVRKRLQPRVWPNIISKAFWNAYKMPCAFLAKWSYVRTENTIDNDENVVGPGSEDFYLKFKGICKSKKCQNKLVGIATKKPIDGKLHLTIKTRDTRNNYHEENKRPLNGPERKIIGRDLKRRRAVGFRQQLLADNMEFGQNEPPWIQKASVYRQAKMSANQEDLGKKPGEKKSVFTSIQEMFQNVRYASAIRDLGGKKFYVFYCTPEQIFVEKEYCRITKKSSKICLDATGKVVKKFEIYPGRKTGHIFLYTITINFENKTLPVYQMLSEKHSAPFIRYWLDEWVRECGATVPAEAVADQGRALLLAMCQSFNGMTIKQYVDTIFEWAKDGHVTPQPFTTVIKIDVAHQMAGVARWKCLIALEHHVVRGFLIRAFAMLVDCQSLVDFEHVFVLTCMVALHHDQKDTVMISGESVSILDARNCLEELMADRKDNITSLETSAHCTEIDREVEQTLNGIEERCDTDIMATQRWIKHLISKAAGDKENENCKDVNAFYCPKFVESLEKAAKLFPLWSSACLPAIQEHASTATQEAYFSELKHRVFEGITLPCSAVRFLHEHIDDLNTGANEIAAKLKHFNHNHRILVSEPAPSSTMKHNGNSNLKTPSTYRFFHKSRMINDSDLGSKEEWRGLKNKSPSFGDVHEIFIEMEELKNSSSPHQLSGETDLPVVSSTPKDPNIILSTSLIDHDYLGSSIDEAGEPTASPDKLHQPPTQLKSATNSTKKAFYFRSCPQAKFMNDRLDNGGKRGFLLRNGSQLGVIKIRDIAVDLQNTCGFDAIINVLQLGALYYSQYHLWILKSENHTLKFLCKFLKTGPTKEILEERVRLLNEFYPLLEDPEAPSIVPLKLNAEDSITTIWKNLFSLHKPTEPSATKSGVCNNPSCVLSVRADIPYFSVNNKKINEYGIWGLQEAIIFQKRPFEVKCQQKNCPGKISEILTPNVHIFVDLDTRLSNEQVHGLKCRLAEFPVVLHLLKEYRLLAVIERIPGHFIGYFRKPSGQWLMCNDMATEIAAFGEREMITPIGAIYVLRN</sequence>
<evidence type="ECO:0000256" key="1">
    <source>
        <dbReference type="SAM" id="MobiDB-lite"/>
    </source>
</evidence>
<dbReference type="Proteomes" id="UP001153954">
    <property type="component" value="Unassembled WGS sequence"/>
</dbReference>
<dbReference type="AlphaFoldDB" id="A0AAU9UZG1"/>
<feature type="region of interest" description="Disordered" evidence="1">
    <location>
        <begin position="85"/>
        <end position="114"/>
    </location>
</feature>
<feature type="region of interest" description="Disordered" evidence="1">
    <location>
        <begin position="831"/>
        <end position="855"/>
    </location>
</feature>
<gene>
    <name evidence="2" type="ORF">EEDITHA_LOCUS19348</name>
</gene>
<protein>
    <recommendedName>
        <fullName evidence="4">Transposase</fullName>
    </recommendedName>
</protein>
<evidence type="ECO:0000313" key="3">
    <source>
        <dbReference type="Proteomes" id="UP001153954"/>
    </source>
</evidence>
<organism evidence="2 3">
    <name type="scientific">Euphydryas editha</name>
    <name type="common">Edith's checkerspot</name>
    <dbReference type="NCBI Taxonomy" id="104508"/>
    <lineage>
        <taxon>Eukaryota</taxon>
        <taxon>Metazoa</taxon>
        <taxon>Ecdysozoa</taxon>
        <taxon>Arthropoda</taxon>
        <taxon>Hexapoda</taxon>
        <taxon>Insecta</taxon>
        <taxon>Pterygota</taxon>
        <taxon>Neoptera</taxon>
        <taxon>Endopterygota</taxon>
        <taxon>Lepidoptera</taxon>
        <taxon>Glossata</taxon>
        <taxon>Ditrysia</taxon>
        <taxon>Papilionoidea</taxon>
        <taxon>Nymphalidae</taxon>
        <taxon>Nymphalinae</taxon>
        <taxon>Euphydryas</taxon>
    </lineage>
</organism>
<evidence type="ECO:0000313" key="2">
    <source>
        <dbReference type="EMBL" id="CAH2105034.1"/>
    </source>
</evidence>
<name>A0AAU9UZG1_EUPED</name>
<evidence type="ECO:0008006" key="4">
    <source>
        <dbReference type="Google" id="ProtNLM"/>
    </source>
</evidence>
<comment type="caution">
    <text evidence="2">The sequence shown here is derived from an EMBL/GenBank/DDBJ whole genome shotgun (WGS) entry which is preliminary data.</text>
</comment>
<feature type="compositionally biased region" description="Basic and acidic residues" evidence="1">
    <location>
        <begin position="96"/>
        <end position="113"/>
    </location>
</feature>
<dbReference type="EMBL" id="CAKOGL010000027">
    <property type="protein sequence ID" value="CAH2105034.1"/>
    <property type="molecule type" value="Genomic_DNA"/>
</dbReference>
<keyword evidence="3" id="KW-1185">Reference proteome</keyword>
<reference evidence="2" key="1">
    <citation type="submission" date="2022-03" db="EMBL/GenBank/DDBJ databases">
        <authorList>
            <person name="Tunstrom K."/>
        </authorList>
    </citation>
    <scope>NUCLEOTIDE SEQUENCE</scope>
</reference>
<proteinExistence type="predicted"/>